<dbReference type="Proteomes" id="UP000731465">
    <property type="component" value="Unassembled WGS sequence"/>
</dbReference>
<reference evidence="1 2" key="1">
    <citation type="submission" date="2021-03" db="EMBL/GenBank/DDBJ databases">
        <title>Succinivibrio sp. nov. isolated from feces of cow.</title>
        <authorList>
            <person name="Choi J.-Y."/>
        </authorList>
    </citation>
    <scope>NUCLEOTIDE SEQUENCE [LARGE SCALE GENOMIC DNA]</scope>
    <source>
        <strain evidence="1 2">AGMB01872</strain>
    </source>
</reference>
<sequence length="470" mass="54988">MTENNSNSLTGAASISPVEKNRTNVKTPMFVRSKDRCHIMTRTPVYNKSGSVLTYNFRYTAGEESFRPDEVQKKHVKHIIIGFYVRRHLEQFSFENAFGMTSLPLTQDITKFSKPLPANRFFLHLQEKQEATPTFQHQVNQLRREAMTIAADVYTIVYTNWYKEIYTISYAVIDMSKDIEEQFFLAKNIVKKYPNIKIICDRCDNINKAQIAFEAGADYVCCPTFPKEVLKQNFNSLYFKNNREDYEQISAILSELLQPRPNYQLFLDFLNRNKEYNSLAIMLLDFLNVGIENDSFFIDMETSLYDLDPEILHRLICIIMMIKFELFFKKPVDKDKYIKFEPIRQVLLRAKFVDELVTSKLQTLDVTYAFTIGLCSNIELLYSYTTNNINSYIESMDARLGAIYAEQPDFSMIMKVVASMECLDLEYVDGIMASEFLTRHEILFAYENALMWLASLESFINQKKYQLMIK</sequence>
<accession>A0ABS7DDI3</accession>
<comment type="caution">
    <text evidence="1">The sequence shown here is derived from an EMBL/GenBank/DDBJ whole genome shotgun (WGS) entry which is preliminary data.</text>
</comment>
<evidence type="ECO:0008006" key="3">
    <source>
        <dbReference type="Google" id="ProtNLM"/>
    </source>
</evidence>
<keyword evidence="2" id="KW-1185">Reference proteome</keyword>
<protein>
    <recommendedName>
        <fullName evidence="3">HDOD domain-containing protein</fullName>
    </recommendedName>
</protein>
<evidence type="ECO:0000313" key="1">
    <source>
        <dbReference type="EMBL" id="MBW7569328.1"/>
    </source>
</evidence>
<dbReference type="RefSeq" id="WP_219935750.1">
    <property type="nucleotide sequence ID" value="NZ_JAGFNY010000001.1"/>
</dbReference>
<proteinExistence type="predicted"/>
<name>A0ABS7DDI3_9GAMM</name>
<evidence type="ECO:0000313" key="2">
    <source>
        <dbReference type="Proteomes" id="UP000731465"/>
    </source>
</evidence>
<organism evidence="1 2">
    <name type="scientific">Succinivibrio faecicola</name>
    <dbReference type="NCBI Taxonomy" id="2820300"/>
    <lineage>
        <taxon>Bacteria</taxon>
        <taxon>Pseudomonadati</taxon>
        <taxon>Pseudomonadota</taxon>
        <taxon>Gammaproteobacteria</taxon>
        <taxon>Aeromonadales</taxon>
        <taxon>Succinivibrionaceae</taxon>
        <taxon>Succinivibrio</taxon>
    </lineage>
</organism>
<dbReference type="EMBL" id="JAGFNY010000001">
    <property type="protein sequence ID" value="MBW7569328.1"/>
    <property type="molecule type" value="Genomic_DNA"/>
</dbReference>
<gene>
    <name evidence="1" type="ORF">J5V48_00260</name>
</gene>